<protein>
    <submittedName>
        <fullName evidence="8">Uncharacterized protein</fullName>
    </submittedName>
</protein>
<dbReference type="PANTHER" id="PTHR44111:SF1">
    <property type="entry name" value="ELONGATOR COMPLEX PROTEIN 2"/>
    <property type="match status" value="1"/>
</dbReference>
<dbReference type="GO" id="GO:0033588">
    <property type="term" value="C:elongator holoenzyme complex"/>
    <property type="evidence" value="ECO:0007669"/>
    <property type="project" value="InterPro"/>
</dbReference>
<keyword evidence="6" id="KW-0539">Nucleus</keyword>
<sequence>MFKRRAACSHHGQVIEGIEADDEHWHELACPLVHGHDNNCVVMIKRKGDHCFVSGSNEKAVRVFEAPLCFLKTLNHTCVGGEGTFPEDLQVDVQVLGETRETTKEQPCLTQAPEGVRTLLCATPLCYPKLLRHFCFAHLARLMSHGHLPIFTSLGPPWEGWNMEAITISQLESDTSSLMDTTLKIWSTENGPNQTDYFNDQKRHHRGLELTRWQGEERIRETKEGETATAAIASETVSKWRPTEKP</sequence>
<dbReference type="InterPro" id="IPR037289">
    <property type="entry name" value="Elp2"/>
</dbReference>
<feature type="region of interest" description="Disordered" evidence="7">
    <location>
        <begin position="222"/>
        <end position="246"/>
    </location>
</feature>
<evidence type="ECO:0000256" key="6">
    <source>
        <dbReference type="ARBA" id="ARBA00023242"/>
    </source>
</evidence>
<comment type="subcellular location">
    <subcellularLocation>
        <location evidence="2">Cytoplasm</location>
    </subcellularLocation>
    <subcellularLocation>
        <location evidence="1">Nucleus</location>
    </subcellularLocation>
</comment>
<dbReference type="AlphaFoldDB" id="A0A8X8BBB9"/>
<dbReference type="PANTHER" id="PTHR44111">
    <property type="entry name" value="ELONGATOR COMPLEX PROTEIN 2"/>
    <property type="match status" value="1"/>
</dbReference>
<dbReference type="Proteomes" id="UP000886595">
    <property type="component" value="Unassembled WGS sequence"/>
</dbReference>
<reference evidence="8 9" key="1">
    <citation type="submission" date="2020-02" db="EMBL/GenBank/DDBJ databases">
        <authorList>
            <person name="Ma Q."/>
            <person name="Huang Y."/>
            <person name="Song X."/>
            <person name="Pei D."/>
        </authorList>
    </citation>
    <scope>NUCLEOTIDE SEQUENCE [LARGE SCALE GENOMIC DNA]</scope>
    <source>
        <strain evidence="8">Sxm20200214</strain>
        <tissue evidence="8">Leaf</tissue>
    </source>
</reference>
<keyword evidence="9" id="KW-1185">Reference proteome</keyword>
<dbReference type="OrthoDB" id="27911at2759"/>
<keyword evidence="3" id="KW-0963">Cytoplasm</keyword>
<evidence type="ECO:0000256" key="2">
    <source>
        <dbReference type="ARBA" id="ARBA00004496"/>
    </source>
</evidence>
<comment type="caution">
    <text evidence="8">The sequence shown here is derived from an EMBL/GenBank/DDBJ whole genome shotgun (WGS) entry which is preliminary data.</text>
</comment>
<evidence type="ECO:0000256" key="3">
    <source>
        <dbReference type="ARBA" id="ARBA00022490"/>
    </source>
</evidence>
<evidence type="ECO:0000256" key="1">
    <source>
        <dbReference type="ARBA" id="ARBA00004123"/>
    </source>
</evidence>
<evidence type="ECO:0000256" key="4">
    <source>
        <dbReference type="ARBA" id="ARBA00022574"/>
    </source>
</evidence>
<dbReference type="EMBL" id="JAAMPC010000002">
    <property type="protein sequence ID" value="KAG2328357.1"/>
    <property type="molecule type" value="Genomic_DNA"/>
</dbReference>
<dbReference type="GO" id="GO:0005634">
    <property type="term" value="C:nucleus"/>
    <property type="evidence" value="ECO:0007669"/>
    <property type="project" value="UniProtKB-SubCell"/>
</dbReference>
<keyword evidence="4" id="KW-0853">WD repeat</keyword>
<evidence type="ECO:0000256" key="7">
    <source>
        <dbReference type="SAM" id="MobiDB-lite"/>
    </source>
</evidence>
<organism evidence="8 9">
    <name type="scientific">Brassica carinata</name>
    <name type="common">Ethiopian mustard</name>
    <name type="synonym">Abyssinian cabbage</name>
    <dbReference type="NCBI Taxonomy" id="52824"/>
    <lineage>
        <taxon>Eukaryota</taxon>
        <taxon>Viridiplantae</taxon>
        <taxon>Streptophyta</taxon>
        <taxon>Embryophyta</taxon>
        <taxon>Tracheophyta</taxon>
        <taxon>Spermatophyta</taxon>
        <taxon>Magnoliopsida</taxon>
        <taxon>eudicotyledons</taxon>
        <taxon>Gunneridae</taxon>
        <taxon>Pentapetalae</taxon>
        <taxon>rosids</taxon>
        <taxon>malvids</taxon>
        <taxon>Brassicales</taxon>
        <taxon>Brassicaceae</taxon>
        <taxon>Brassiceae</taxon>
        <taxon>Brassica</taxon>
    </lineage>
</organism>
<evidence type="ECO:0000256" key="5">
    <source>
        <dbReference type="ARBA" id="ARBA00022737"/>
    </source>
</evidence>
<proteinExistence type="predicted"/>
<accession>A0A8X8BBB9</accession>
<dbReference type="GO" id="GO:0002098">
    <property type="term" value="P:tRNA wobble uridine modification"/>
    <property type="evidence" value="ECO:0007669"/>
    <property type="project" value="InterPro"/>
</dbReference>
<keyword evidence="5" id="KW-0677">Repeat</keyword>
<dbReference type="GO" id="GO:0005737">
    <property type="term" value="C:cytoplasm"/>
    <property type="evidence" value="ECO:0007669"/>
    <property type="project" value="UniProtKB-SubCell"/>
</dbReference>
<gene>
    <name evidence="8" type="ORF">Bca52824_011085</name>
</gene>
<name>A0A8X8BBB9_BRACI</name>
<evidence type="ECO:0000313" key="8">
    <source>
        <dbReference type="EMBL" id="KAG2328357.1"/>
    </source>
</evidence>
<evidence type="ECO:0000313" key="9">
    <source>
        <dbReference type="Proteomes" id="UP000886595"/>
    </source>
</evidence>